<name>A0ABT9V863_9BACL</name>
<keyword evidence="3" id="KW-1185">Reference proteome</keyword>
<feature type="transmembrane region" description="Helical" evidence="1">
    <location>
        <begin position="6"/>
        <end position="26"/>
    </location>
</feature>
<sequence length="172" mass="19167">MNSIKTKLLVVIIPIICIGLVVVSYLNHNKAKEFLEADFRDISYAELEKTQQGLDDALKVQIEKLKGFSFSSDLLSQDPAQQKQFIARIAAELPEYSLVYVADKNGKAMTSADADADVSDRDYFQSIMSGSEWEISDPLISKVDNTAVIVFCSCTEGYQRSDVRNARGHFSN</sequence>
<protein>
    <recommendedName>
        <fullName evidence="4">Methyl-accepting chemotaxis protein</fullName>
    </recommendedName>
</protein>
<gene>
    <name evidence="2" type="ORF">J2S07_003478</name>
</gene>
<evidence type="ECO:0008006" key="4">
    <source>
        <dbReference type="Google" id="ProtNLM"/>
    </source>
</evidence>
<dbReference type="CDD" id="cd12914">
    <property type="entry name" value="PDC1_DGC_like"/>
    <property type="match status" value="1"/>
</dbReference>
<evidence type="ECO:0000313" key="2">
    <source>
        <dbReference type="EMBL" id="MDQ0157150.1"/>
    </source>
</evidence>
<evidence type="ECO:0000313" key="3">
    <source>
        <dbReference type="Proteomes" id="UP001231362"/>
    </source>
</evidence>
<dbReference type="EMBL" id="JAUSTU010000021">
    <property type="protein sequence ID" value="MDQ0157150.1"/>
    <property type="molecule type" value="Genomic_DNA"/>
</dbReference>
<dbReference type="Proteomes" id="UP001231362">
    <property type="component" value="Unassembled WGS sequence"/>
</dbReference>
<evidence type="ECO:0000256" key="1">
    <source>
        <dbReference type="SAM" id="Phobius"/>
    </source>
</evidence>
<dbReference type="SUPFAM" id="SSF103190">
    <property type="entry name" value="Sensory domain-like"/>
    <property type="match status" value="1"/>
</dbReference>
<comment type="caution">
    <text evidence="2">The sequence shown here is derived from an EMBL/GenBank/DDBJ whole genome shotgun (WGS) entry which is preliminary data.</text>
</comment>
<reference evidence="2 3" key="1">
    <citation type="submission" date="2023-07" db="EMBL/GenBank/DDBJ databases">
        <title>Genomic Encyclopedia of Type Strains, Phase IV (KMG-IV): sequencing the most valuable type-strain genomes for metagenomic binning, comparative biology and taxonomic classification.</title>
        <authorList>
            <person name="Goeker M."/>
        </authorList>
    </citation>
    <scope>NUCLEOTIDE SEQUENCE [LARGE SCALE GENOMIC DNA]</scope>
    <source>
        <strain evidence="2 3">DSM 23948</strain>
    </source>
</reference>
<accession>A0ABT9V863</accession>
<keyword evidence="1" id="KW-0472">Membrane</keyword>
<dbReference type="RefSeq" id="WP_307151622.1">
    <property type="nucleotide sequence ID" value="NZ_JAUSTU010000021.1"/>
</dbReference>
<dbReference type="Gene3D" id="3.30.450.20">
    <property type="entry name" value="PAS domain"/>
    <property type="match status" value="1"/>
</dbReference>
<organism evidence="2 3">
    <name type="scientific">Anoxybacillus andreesenii</name>
    <dbReference type="NCBI Taxonomy" id="1325932"/>
    <lineage>
        <taxon>Bacteria</taxon>
        <taxon>Bacillati</taxon>
        <taxon>Bacillota</taxon>
        <taxon>Bacilli</taxon>
        <taxon>Bacillales</taxon>
        <taxon>Anoxybacillaceae</taxon>
        <taxon>Anoxybacillus</taxon>
    </lineage>
</organism>
<keyword evidence="1" id="KW-0812">Transmembrane</keyword>
<dbReference type="InterPro" id="IPR029151">
    <property type="entry name" value="Sensor-like_sf"/>
</dbReference>
<proteinExistence type="predicted"/>
<keyword evidence="1" id="KW-1133">Transmembrane helix</keyword>